<comment type="caution">
    <text evidence="1">The sequence shown here is derived from an EMBL/GenBank/DDBJ whole genome shotgun (WGS) entry which is preliminary data.</text>
</comment>
<dbReference type="SUPFAM" id="SSF55961">
    <property type="entry name" value="Bet v1-like"/>
    <property type="match status" value="1"/>
</dbReference>
<accession>A0A507ZQ82</accession>
<dbReference type="EMBL" id="VIAR01000007">
    <property type="protein sequence ID" value="TQD38673.1"/>
    <property type="molecule type" value="Genomic_DNA"/>
</dbReference>
<dbReference type="OrthoDB" id="1011799at2"/>
<dbReference type="RefSeq" id="WP_141421868.1">
    <property type="nucleotide sequence ID" value="NZ_VIAR01000007.1"/>
</dbReference>
<reference evidence="1 2" key="1">
    <citation type="submission" date="2019-06" db="EMBL/GenBank/DDBJ databases">
        <title>Flavibacter putida gen. nov., sp. nov., a novel marine bacterium of the family Flavobacteriaceae isolated from coastal seawater.</title>
        <authorList>
            <person name="Feng X."/>
        </authorList>
    </citation>
    <scope>NUCLEOTIDE SEQUENCE [LARGE SCALE GENOMIC DNA]</scope>
    <source>
        <strain evidence="1 2">PLHSN227</strain>
    </source>
</reference>
<gene>
    <name evidence="1" type="ORF">FKR84_08480</name>
</gene>
<name>A0A507ZQ82_9FLAO</name>
<evidence type="ECO:0000313" key="2">
    <source>
        <dbReference type="Proteomes" id="UP000317169"/>
    </source>
</evidence>
<protein>
    <submittedName>
        <fullName evidence="1">SRPBCC family protein</fullName>
    </submittedName>
</protein>
<dbReference type="Gene3D" id="3.30.530.20">
    <property type="match status" value="1"/>
</dbReference>
<dbReference type="Proteomes" id="UP000317169">
    <property type="component" value="Unassembled WGS sequence"/>
</dbReference>
<dbReference type="AlphaFoldDB" id="A0A507ZQ82"/>
<keyword evidence="2" id="KW-1185">Reference proteome</keyword>
<dbReference type="CDD" id="cd07812">
    <property type="entry name" value="SRPBCC"/>
    <property type="match status" value="1"/>
</dbReference>
<proteinExistence type="predicted"/>
<evidence type="ECO:0000313" key="1">
    <source>
        <dbReference type="EMBL" id="TQD38673.1"/>
    </source>
</evidence>
<sequence length="130" mass="15040">MHLESNKNTVNKSQKEVFEFLTHVENYEKIMPESIVKFEILEEDKFAFQLKGMPEIKLKIQEKFPDHKVVLGALSSKLDFTLKAEIEALEEQKSEVQLIFEGEFNSMMAMMVKSPLQKFINALSDNLGKL</sequence>
<dbReference type="InterPro" id="IPR023393">
    <property type="entry name" value="START-like_dom_sf"/>
</dbReference>
<organism evidence="1 2">
    <name type="scientific">Haloflavibacter putidus</name>
    <dbReference type="NCBI Taxonomy" id="2576776"/>
    <lineage>
        <taxon>Bacteria</taxon>
        <taxon>Pseudomonadati</taxon>
        <taxon>Bacteroidota</taxon>
        <taxon>Flavobacteriia</taxon>
        <taxon>Flavobacteriales</taxon>
        <taxon>Flavobacteriaceae</taxon>
        <taxon>Haloflavibacter</taxon>
    </lineage>
</organism>